<sequence length="104" mass="10991">MALSDITVYQTEDGFVVEFGGEGEDSIAVTLRSTPELTSENAVSRAKALVATAIEPVHGDGPRSKDANVLEEELEEGLEDSFPASDPVSVTVTSIPMRDPNAGR</sequence>
<dbReference type="OrthoDB" id="8402412at2"/>
<evidence type="ECO:0000256" key="1">
    <source>
        <dbReference type="SAM" id="MobiDB-lite"/>
    </source>
</evidence>
<organism evidence="2 3">
    <name type="scientific">Rhizobium etli bv. mimosae str. IE4771</name>
    <dbReference type="NCBI Taxonomy" id="1432050"/>
    <lineage>
        <taxon>Bacteria</taxon>
        <taxon>Pseudomonadati</taxon>
        <taxon>Pseudomonadota</taxon>
        <taxon>Alphaproteobacteria</taxon>
        <taxon>Hyphomicrobiales</taxon>
        <taxon>Rhizobiaceae</taxon>
        <taxon>Rhizobium/Agrobacterium group</taxon>
        <taxon>Rhizobium</taxon>
    </lineage>
</organism>
<protein>
    <submittedName>
        <fullName evidence="2">Uncharacterized protein</fullName>
    </submittedName>
</protein>
<name>A0A060I4D8_RHIET</name>
<reference evidence="2 3" key="1">
    <citation type="submission" date="2013-12" db="EMBL/GenBank/DDBJ databases">
        <title>Complete genome sequence of Rhizobium etli bv. mimosae IE4771.</title>
        <authorList>
            <person name="Bustos P."/>
            <person name="Santamaria R.I."/>
            <person name="Lozano L."/>
            <person name="Ormeno-Orrillo E."/>
            <person name="Rogel M.A."/>
            <person name="Romero D."/>
            <person name="Cevallos M.A."/>
            <person name="Martinez-Romero E."/>
            <person name="Gonzalez V."/>
        </authorList>
    </citation>
    <scope>NUCLEOTIDE SEQUENCE [LARGE SCALE GENOMIC DNA]</scope>
    <source>
        <strain evidence="2 3">IE4771</strain>
    </source>
</reference>
<dbReference type="Proteomes" id="UP000027180">
    <property type="component" value="Chromosome"/>
</dbReference>
<dbReference type="AlphaFoldDB" id="A0A060I4D8"/>
<gene>
    <name evidence="2" type="ORF">IE4771_CH03627</name>
</gene>
<dbReference type="KEGG" id="rei:IE4771_CH03627"/>
<evidence type="ECO:0000313" key="2">
    <source>
        <dbReference type="EMBL" id="AIC28707.1"/>
    </source>
</evidence>
<accession>A0A060I4D8</accession>
<dbReference type="RefSeq" id="WP_009985783.1">
    <property type="nucleotide sequence ID" value="NZ_CP006986.1"/>
</dbReference>
<feature type="region of interest" description="Disordered" evidence="1">
    <location>
        <begin position="76"/>
        <end position="104"/>
    </location>
</feature>
<dbReference type="EMBL" id="CP006986">
    <property type="protein sequence ID" value="AIC28707.1"/>
    <property type="molecule type" value="Genomic_DNA"/>
</dbReference>
<dbReference type="HOGENOM" id="CLU_150043_0_0_5"/>
<proteinExistence type="predicted"/>
<evidence type="ECO:0000313" key="3">
    <source>
        <dbReference type="Proteomes" id="UP000027180"/>
    </source>
</evidence>